<reference evidence="2" key="1">
    <citation type="submission" date="2015-07" db="EMBL/GenBank/DDBJ databases">
        <title>Transcriptome Assembly of Anthurium amnicola.</title>
        <authorList>
            <person name="Suzuki J."/>
        </authorList>
    </citation>
    <scope>NUCLEOTIDE SEQUENCE</scope>
</reference>
<dbReference type="SUPFAM" id="SSF51735">
    <property type="entry name" value="NAD(P)-binding Rossmann-fold domains"/>
    <property type="match status" value="1"/>
</dbReference>
<sequence>MDGQHHLQAAADANPTSVALIVGATGMAGVSLAEALKLPTAPGAPWVVYGAASRPPPSWFPASAALDGFVQVDALDAGDTREKLSPLSGRVTHLFWVARQSLGSEEANVAANTAMLANVLDALVASTPGSGRLRHVSLQTGTRHYMGPIFDPAFAQHFTLLREPPFREEYPRLPFPCFYYDQEDLLASHPGGFTWSVHRSSVIFGASSRSTHNSLLTLSAYATICRHEGSPFRFPGTAYTWGHFCDASDASQLAGQQIWAATTPAARNQAFNCTNGDVVTWKSLWRALADALAVEFVPFSPGDEEEGEWWAGRMREKGPVWDAIVETHGLHRTRLEDVTCFEAAQVVMNFPFQHVSSMNKSRGFGFHGYVDTLKSVRKWVQRYRDMNILPQI</sequence>
<dbReference type="PANTHER" id="PTHR32487:SF13">
    <property type="entry name" value="LOW QUALITY PROTEIN: IRIDOID SYNTHASE-LIKE"/>
    <property type="match status" value="1"/>
</dbReference>
<dbReference type="InterPro" id="IPR055222">
    <property type="entry name" value="PRISE-like_Rossmann-fold"/>
</dbReference>
<dbReference type="CDD" id="cd08948">
    <property type="entry name" value="5beta-POR_like_SDR_a"/>
    <property type="match status" value="1"/>
</dbReference>
<dbReference type="AlphaFoldDB" id="A0A1D1YKE0"/>
<dbReference type="InterPro" id="IPR036291">
    <property type="entry name" value="NAD(P)-bd_dom_sf"/>
</dbReference>
<dbReference type="Gene3D" id="3.40.50.720">
    <property type="entry name" value="NAD(P)-binding Rossmann-like Domain"/>
    <property type="match status" value="1"/>
</dbReference>
<protein>
    <submittedName>
        <fullName evidence="2">Uncharacterized protein C757.02c</fullName>
    </submittedName>
</protein>
<dbReference type="PANTHER" id="PTHR32487">
    <property type="entry name" value="3-OXO-DELTA(4,5)-STEROID 5-BETA-REDUCTASE"/>
    <property type="match status" value="1"/>
</dbReference>
<feature type="domain" description="PRISE-like Rossmann-fold" evidence="1">
    <location>
        <begin position="80"/>
        <end position="390"/>
    </location>
</feature>
<name>A0A1D1YKE0_9ARAE</name>
<dbReference type="Pfam" id="PF22917">
    <property type="entry name" value="PRISE"/>
    <property type="match status" value="1"/>
</dbReference>
<gene>
    <name evidence="2" type="primary">SPCC757.02c_2</name>
    <name evidence="2" type="ORF">g.100796</name>
</gene>
<evidence type="ECO:0000259" key="1">
    <source>
        <dbReference type="Pfam" id="PF22917"/>
    </source>
</evidence>
<accession>A0A1D1YKE0</accession>
<organism evidence="2">
    <name type="scientific">Anthurium amnicola</name>
    <dbReference type="NCBI Taxonomy" id="1678845"/>
    <lineage>
        <taxon>Eukaryota</taxon>
        <taxon>Viridiplantae</taxon>
        <taxon>Streptophyta</taxon>
        <taxon>Embryophyta</taxon>
        <taxon>Tracheophyta</taxon>
        <taxon>Spermatophyta</taxon>
        <taxon>Magnoliopsida</taxon>
        <taxon>Liliopsida</taxon>
        <taxon>Araceae</taxon>
        <taxon>Pothoideae</taxon>
        <taxon>Potheae</taxon>
        <taxon>Anthurium</taxon>
    </lineage>
</organism>
<evidence type="ECO:0000313" key="2">
    <source>
        <dbReference type="EMBL" id="JAT55084.1"/>
    </source>
</evidence>
<dbReference type="GO" id="GO:0016627">
    <property type="term" value="F:oxidoreductase activity, acting on the CH-CH group of donors"/>
    <property type="evidence" value="ECO:0007669"/>
    <property type="project" value="UniProtKB-ARBA"/>
</dbReference>
<proteinExistence type="predicted"/>
<dbReference type="EMBL" id="GDJX01012852">
    <property type="protein sequence ID" value="JAT55084.1"/>
    <property type="molecule type" value="Transcribed_RNA"/>
</dbReference>